<evidence type="ECO:0000259" key="1">
    <source>
        <dbReference type="Pfam" id="PF08401"/>
    </source>
</evidence>
<keyword evidence="4" id="KW-1185">Reference proteome</keyword>
<feature type="domain" description="N-terminal" evidence="1">
    <location>
        <begin position="382"/>
        <end position="493"/>
    </location>
</feature>
<evidence type="ECO:0000259" key="2">
    <source>
        <dbReference type="Pfam" id="PF13154"/>
    </source>
</evidence>
<evidence type="ECO:0000313" key="3">
    <source>
        <dbReference type="EMBL" id="KRN74787.1"/>
    </source>
</evidence>
<dbReference type="STRING" id="1616.IV73_GL001064"/>
<sequence length="758" mass="85802">MARLSKEEWEKLKELPIIGYLDYKGIDHIEETKNYHRSVEHDSLVFNLKKNTYSWNSRKTRNGDLGNFIEEYEGVTKSEALARWLEYAKYSSGLDFDIKKRYAVAPDKYKFNWEKIKKSDNFEAAKTYLVNERNLSEGFVDRLFKSGTIYSGYKFKDRNSGAILNAPIYFPWKDENGKVVGADRQGTTINFEKFSKRGTEKKISRGSNTEYGFNLSFGTGADKLIVFESPIDALSYIQQNLKDLVNDNSTIFATSGGDYSKVGFQLQRMTDNNGKVPDALVLATDNDLAGFNLANHFDFEFASREIPVMGKDWNDQLKANVTGIKKMTMDESVQHAKSLNDLKKAENVEVPDGVLKDDNQVIKSVSRPKTYQSRKERALATRKVNEQIIKDAMNNVKTIQKDPKQVKKYLDFVANNSEFSTRNSLLMFSQYPNAEMMKGNREFKDMGFYIQKGEKGSRILGAPQKASFLVMEDGSRVKQSDASTNQLRLASEGKLKVSEFKYYPIVSVFDVKQTTADSKHISRLLNNRKTSPKLSDLTESQANAAYDILANQANQMGIKLNVENNASMFKQRDSKVNGVFATKKNDPLDQTIFIREGLSPYDKVSALATELGQASLHNTVRGNEVEQNLQITNKYAANIENQATQTNSAESLKTMQSKMASYIVLKHIGIEPDVPIEDDLKNWSDVMGNVNDSKGKVLAQVTQASKVVTRNLDEKLSNYMDEKPVIKQLSNTKQSIERQNNQVLMDESNSSRSATVRR</sequence>
<dbReference type="InterPro" id="IPR013610">
    <property type="entry name" value="ArdC_N"/>
</dbReference>
<dbReference type="Pfam" id="PF08401">
    <property type="entry name" value="ArdcN"/>
    <property type="match status" value="1"/>
</dbReference>
<dbReference type="InterPro" id="IPR025054">
    <property type="entry name" value="DUF3991"/>
</dbReference>
<dbReference type="AlphaFoldDB" id="A0A0R2JBW5"/>
<accession>A0A0R2JBW5</accession>
<dbReference type="CDD" id="cd00188">
    <property type="entry name" value="TOPRIM"/>
    <property type="match status" value="1"/>
</dbReference>
<dbReference type="PATRIC" id="fig|1616.3.peg.1090"/>
<evidence type="ECO:0000313" key="4">
    <source>
        <dbReference type="Proteomes" id="UP000051655"/>
    </source>
</evidence>
<dbReference type="Gene3D" id="3.40.1360.10">
    <property type="match status" value="1"/>
</dbReference>
<dbReference type="EMBL" id="JQBP01000005">
    <property type="protein sequence ID" value="KRN74787.1"/>
    <property type="molecule type" value="Genomic_DNA"/>
</dbReference>
<dbReference type="Pfam" id="PF13155">
    <property type="entry name" value="Toprim_2"/>
    <property type="match status" value="1"/>
</dbReference>
<dbReference type="RefSeq" id="WP_057755840.1">
    <property type="nucleotide sequence ID" value="NZ_JQBP01000005.1"/>
</dbReference>
<feature type="domain" description="DUF3991" evidence="2">
    <location>
        <begin position="127"/>
        <end position="206"/>
    </location>
</feature>
<dbReference type="Pfam" id="PF13154">
    <property type="entry name" value="DUF3991"/>
    <property type="match status" value="1"/>
</dbReference>
<name>A0A0R2JBW5_9LACO</name>
<proteinExistence type="predicted"/>
<organism evidence="3 4">
    <name type="scientific">Weissella kandleri</name>
    <dbReference type="NCBI Taxonomy" id="1616"/>
    <lineage>
        <taxon>Bacteria</taxon>
        <taxon>Bacillati</taxon>
        <taxon>Bacillota</taxon>
        <taxon>Bacilli</taxon>
        <taxon>Lactobacillales</taxon>
        <taxon>Lactobacillaceae</taxon>
        <taxon>Weissella</taxon>
    </lineage>
</organism>
<comment type="caution">
    <text evidence="3">The sequence shown here is derived from an EMBL/GenBank/DDBJ whole genome shotgun (WGS) entry which is preliminary data.</text>
</comment>
<gene>
    <name evidence="3" type="ORF">IV73_GL001064</name>
</gene>
<protein>
    <submittedName>
        <fullName evidence="3">Uncharacterized protein</fullName>
    </submittedName>
</protein>
<dbReference type="Proteomes" id="UP000051655">
    <property type="component" value="Unassembled WGS sequence"/>
</dbReference>
<dbReference type="SUPFAM" id="SSF57783">
    <property type="entry name" value="Zinc beta-ribbon"/>
    <property type="match status" value="1"/>
</dbReference>
<reference evidence="3 4" key="1">
    <citation type="journal article" date="2015" name="Genome Announc.">
        <title>Expanding the biotechnology potential of lactobacilli through comparative genomics of 213 strains and associated genera.</title>
        <authorList>
            <person name="Sun Z."/>
            <person name="Harris H.M."/>
            <person name="McCann A."/>
            <person name="Guo C."/>
            <person name="Argimon S."/>
            <person name="Zhang W."/>
            <person name="Yang X."/>
            <person name="Jeffery I.B."/>
            <person name="Cooney J.C."/>
            <person name="Kagawa T.F."/>
            <person name="Liu W."/>
            <person name="Song Y."/>
            <person name="Salvetti E."/>
            <person name="Wrobel A."/>
            <person name="Rasinkangas P."/>
            <person name="Parkhill J."/>
            <person name="Rea M.C."/>
            <person name="O'Sullivan O."/>
            <person name="Ritari J."/>
            <person name="Douillard F.P."/>
            <person name="Paul Ross R."/>
            <person name="Yang R."/>
            <person name="Briner A.E."/>
            <person name="Felis G.E."/>
            <person name="de Vos W.M."/>
            <person name="Barrangou R."/>
            <person name="Klaenhammer T.R."/>
            <person name="Caufield P.W."/>
            <person name="Cui Y."/>
            <person name="Zhang H."/>
            <person name="O'Toole P.W."/>
        </authorList>
    </citation>
    <scope>NUCLEOTIDE SEQUENCE [LARGE SCALE GENOMIC DNA]</scope>
    <source>
        <strain evidence="3 4">DSM 20593</strain>
    </source>
</reference>